<evidence type="ECO:0000256" key="2">
    <source>
        <dbReference type="ARBA" id="ARBA00022980"/>
    </source>
</evidence>
<dbReference type="EMBL" id="JALJOQ010000037">
    <property type="protein sequence ID" value="KAK9806470.1"/>
    <property type="molecule type" value="Genomic_DNA"/>
</dbReference>
<comment type="similarity">
    <text evidence="1">Belongs to the bacterial ribosomal protein bTHX family.</text>
</comment>
<keyword evidence="3" id="KW-0687">Ribonucleoprotein</keyword>
<protein>
    <submittedName>
        <fullName evidence="4">Uncharacterized protein</fullName>
    </submittedName>
</protein>
<evidence type="ECO:0000313" key="4">
    <source>
        <dbReference type="EMBL" id="KAK9806470.1"/>
    </source>
</evidence>
<keyword evidence="5" id="KW-1185">Reference proteome</keyword>
<dbReference type="GO" id="GO:0005840">
    <property type="term" value="C:ribosome"/>
    <property type="evidence" value="ECO:0007669"/>
    <property type="project" value="UniProtKB-KW"/>
</dbReference>
<accession>A0AAW1P946</accession>
<dbReference type="AlphaFoldDB" id="A0AAW1P946"/>
<reference evidence="4 5" key="1">
    <citation type="journal article" date="2024" name="Nat. Commun.">
        <title>Phylogenomics reveals the evolutionary origins of lichenization in chlorophyte algae.</title>
        <authorList>
            <person name="Puginier C."/>
            <person name="Libourel C."/>
            <person name="Otte J."/>
            <person name="Skaloud P."/>
            <person name="Haon M."/>
            <person name="Grisel S."/>
            <person name="Petersen M."/>
            <person name="Berrin J.G."/>
            <person name="Delaux P.M."/>
            <person name="Dal Grande F."/>
            <person name="Keller J."/>
        </authorList>
    </citation>
    <scope>NUCLEOTIDE SEQUENCE [LARGE SCALE GENOMIC DNA]</scope>
    <source>
        <strain evidence="4 5">SAG 2036</strain>
    </source>
</reference>
<dbReference type="InterPro" id="IPR030826">
    <property type="entry name" value="Ribosomal_bTHX/bTHXc/bTHXm"/>
</dbReference>
<evidence type="ECO:0000313" key="5">
    <source>
        <dbReference type="Proteomes" id="UP001465755"/>
    </source>
</evidence>
<sequence>MGRRDKRTKKGKIFKKSFGKCRSSSSKHSDYSWWHLPKSIEEEFQLKIPIPLPQRRPAPGAGETSALPFAAHALA</sequence>
<dbReference type="Proteomes" id="UP001465755">
    <property type="component" value="Unassembled WGS sequence"/>
</dbReference>
<evidence type="ECO:0000256" key="3">
    <source>
        <dbReference type="ARBA" id="ARBA00023274"/>
    </source>
</evidence>
<comment type="caution">
    <text evidence="4">The sequence shown here is derived from an EMBL/GenBank/DDBJ whole genome shotgun (WGS) entry which is preliminary data.</text>
</comment>
<keyword evidence="2" id="KW-0689">Ribosomal protein</keyword>
<gene>
    <name evidence="4" type="ORF">WJX73_000493</name>
</gene>
<proteinExistence type="inferred from homology"/>
<evidence type="ECO:0000256" key="1">
    <source>
        <dbReference type="ARBA" id="ARBA00010834"/>
    </source>
</evidence>
<organism evidence="4 5">
    <name type="scientific">Symbiochloris irregularis</name>
    <dbReference type="NCBI Taxonomy" id="706552"/>
    <lineage>
        <taxon>Eukaryota</taxon>
        <taxon>Viridiplantae</taxon>
        <taxon>Chlorophyta</taxon>
        <taxon>core chlorophytes</taxon>
        <taxon>Trebouxiophyceae</taxon>
        <taxon>Trebouxiales</taxon>
        <taxon>Trebouxiaceae</taxon>
        <taxon>Symbiochloris</taxon>
    </lineage>
</organism>
<name>A0AAW1P946_9CHLO</name>
<dbReference type="GO" id="GO:1990904">
    <property type="term" value="C:ribonucleoprotein complex"/>
    <property type="evidence" value="ECO:0007669"/>
    <property type="project" value="UniProtKB-KW"/>
</dbReference>
<dbReference type="NCBIfam" id="TIGR04560">
    <property type="entry name" value="ribo_THX"/>
    <property type="match status" value="1"/>
</dbReference>